<accession>A0AAD5RK21</accession>
<organism evidence="2 3">
    <name type="scientific">Zalerion maritima</name>
    <dbReference type="NCBI Taxonomy" id="339359"/>
    <lineage>
        <taxon>Eukaryota</taxon>
        <taxon>Fungi</taxon>
        <taxon>Dikarya</taxon>
        <taxon>Ascomycota</taxon>
        <taxon>Pezizomycotina</taxon>
        <taxon>Sordariomycetes</taxon>
        <taxon>Lulworthiomycetidae</taxon>
        <taxon>Lulworthiales</taxon>
        <taxon>Lulworthiaceae</taxon>
        <taxon>Zalerion</taxon>
    </lineage>
</organism>
<feature type="region of interest" description="Disordered" evidence="1">
    <location>
        <begin position="73"/>
        <end position="92"/>
    </location>
</feature>
<protein>
    <submittedName>
        <fullName evidence="2">Uncharacterized protein</fullName>
    </submittedName>
</protein>
<proteinExistence type="predicted"/>
<comment type="caution">
    <text evidence="2">The sequence shown here is derived from an EMBL/GenBank/DDBJ whole genome shotgun (WGS) entry which is preliminary data.</text>
</comment>
<reference evidence="2" key="1">
    <citation type="submission" date="2022-07" db="EMBL/GenBank/DDBJ databases">
        <title>Draft genome sequence of Zalerion maritima ATCC 34329, a (micro)plastics degrading marine fungus.</title>
        <authorList>
            <person name="Paco A."/>
            <person name="Goncalves M.F.M."/>
            <person name="Rocha-Santos T.A.P."/>
            <person name="Alves A."/>
        </authorList>
    </citation>
    <scope>NUCLEOTIDE SEQUENCE</scope>
    <source>
        <strain evidence="2">ATCC 34329</strain>
    </source>
</reference>
<evidence type="ECO:0000313" key="3">
    <source>
        <dbReference type="Proteomes" id="UP001201980"/>
    </source>
</evidence>
<name>A0AAD5RK21_9PEZI</name>
<dbReference type="AlphaFoldDB" id="A0AAD5RK21"/>
<sequence>MDRNVDETPAGAEKGKTPPFPASGFSTEGGQYKTASLASIDRGSLLSLSGVGLFPAAEKLKALTNLVVARCSGQQSPASPANPTSSPPQLKAEHQAILRQIDDGIYDIRHGGGVSTASPQSNSLHSPGGAYLLTASEYEKADHLAAVYYIYRQQDFEDASVMADALRLRLAEPNEVMKHIRDAGLNAPTLTGQDRTYEHVSPQWISGLKRRIAGRGVFPSINPNGNTRERRNLGNSVTLAYLQGRYNNYCKLRFGRGEVDIAFIPYLSNLGVVGNITTPVEFSARQKDLLQNELLEEFEVIVKYARRFGPESHLDKPAFAPKEEFSPLEGSCS</sequence>
<evidence type="ECO:0000256" key="1">
    <source>
        <dbReference type="SAM" id="MobiDB-lite"/>
    </source>
</evidence>
<gene>
    <name evidence="2" type="ORF">MKZ38_006251</name>
</gene>
<feature type="compositionally biased region" description="Low complexity" evidence="1">
    <location>
        <begin position="76"/>
        <end position="88"/>
    </location>
</feature>
<dbReference type="Proteomes" id="UP001201980">
    <property type="component" value="Unassembled WGS sequence"/>
</dbReference>
<evidence type="ECO:0000313" key="2">
    <source>
        <dbReference type="EMBL" id="KAJ2895707.1"/>
    </source>
</evidence>
<keyword evidence="3" id="KW-1185">Reference proteome</keyword>
<dbReference type="EMBL" id="JAKWBI020000381">
    <property type="protein sequence ID" value="KAJ2895707.1"/>
    <property type="molecule type" value="Genomic_DNA"/>
</dbReference>
<feature type="region of interest" description="Disordered" evidence="1">
    <location>
        <begin position="1"/>
        <end position="28"/>
    </location>
</feature>